<evidence type="ECO:0000313" key="3">
    <source>
        <dbReference type="EMBL" id="PMB67593.1"/>
    </source>
</evidence>
<accession>A0A2N6N7S8</accession>
<evidence type="ECO:0000313" key="2">
    <source>
        <dbReference type="EMBL" id="PMB63328.1"/>
    </source>
</evidence>
<dbReference type="EMBL" id="MRVG01000031">
    <property type="protein sequence ID" value="PMB63328.1"/>
    <property type="molecule type" value="Genomic_DNA"/>
</dbReference>
<evidence type="ECO:0000313" key="1">
    <source>
        <dbReference type="EMBL" id="PMB63317.1"/>
    </source>
</evidence>
<proteinExistence type="predicted"/>
<dbReference type="AlphaFoldDB" id="A0A2N6N7S8"/>
<gene>
    <name evidence="3" type="ORF">BM221_007263</name>
    <name evidence="2" type="ORF">BM221_010857</name>
    <name evidence="1" type="ORF">BM221_010867</name>
</gene>
<evidence type="ECO:0000313" key="4">
    <source>
        <dbReference type="Proteomes" id="UP000235728"/>
    </source>
</evidence>
<comment type="caution">
    <text evidence="2">The sequence shown here is derived from an EMBL/GenBank/DDBJ whole genome shotgun (WGS) entry which is preliminary data.</text>
</comment>
<protein>
    <submittedName>
        <fullName evidence="2">Uncharacterized protein</fullName>
    </submittedName>
</protein>
<sequence>MDAGPSRTARIRVNRAQLSSASNWTVDTWIRLEKGATVGAVVLNSTFDQDRYPPTKDDKTYCPRCNATIITPHP</sequence>
<dbReference type="EMBL" id="MRVG01000007">
    <property type="protein sequence ID" value="PMB67593.1"/>
    <property type="molecule type" value="Genomic_DNA"/>
</dbReference>
<dbReference type="Proteomes" id="UP000235728">
    <property type="component" value="Unassembled WGS sequence"/>
</dbReference>
<name>A0A2N6N7S8_BEABA</name>
<reference evidence="2 4" key="1">
    <citation type="journal article" date="2016" name="Appl. Microbiol. Biotechnol.">
        <title>Characterization of T-DNA insertion mutants with decreased virulence in the entomopathogenic fungus Beauveria bassiana JEF-007.</title>
        <authorList>
            <person name="Kim S."/>
            <person name="Lee S.J."/>
            <person name="Nai Y.S."/>
            <person name="Yu J.S."/>
            <person name="Lee M.R."/>
            <person name="Yang Y.T."/>
            <person name="Kim J.S."/>
        </authorList>
    </citation>
    <scope>NUCLEOTIDE SEQUENCE [LARGE SCALE GENOMIC DNA]</scope>
    <source>
        <strain evidence="2 4">JEF-007</strain>
    </source>
</reference>
<organism evidence="2 4">
    <name type="scientific">Beauveria bassiana</name>
    <name type="common">White muscardine disease fungus</name>
    <name type="synonym">Tritirachium shiotae</name>
    <dbReference type="NCBI Taxonomy" id="176275"/>
    <lineage>
        <taxon>Eukaryota</taxon>
        <taxon>Fungi</taxon>
        <taxon>Dikarya</taxon>
        <taxon>Ascomycota</taxon>
        <taxon>Pezizomycotina</taxon>
        <taxon>Sordariomycetes</taxon>
        <taxon>Hypocreomycetidae</taxon>
        <taxon>Hypocreales</taxon>
        <taxon>Cordycipitaceae</taxon>
        <taxon>Beauveria</taxon>
    </lineage>
</organism>
<dbReference type="EMBL" id="MRVG01000034">
    <property type="protein sequence ID" value="PMB63317.1"/>
    <property type="molecule type" value="Genomic_DNA"/>
</dbReference>